<feature type="coiled-coil region" evidence="6">
    <location>
        <begin position="69"/>
        <end position="113"/>
    </location>
</feature>
<dbReference type="Gene3D" id="2.40.10.340">
    <property type="entry name" value="Rod shape-determining protein MreC, domain 1"/>
    <property type="match status" value="1"/>
</dbReference>
<dbReference type="Pfam" id="PF04085">
    <property type="entry name" value="MreC"/>
    <property type="match status" value="1"/>
</dbReference>
<comment type="caution">
    <text evidence="8">The sequence shown here is derived from an EMBL/GenBank/DDBJ whole genome shotgun (WGS) entry which is preliminary data.</text>
</comment>
<dbReference type="InterPro" id="IPR042177">
    <property type="entry name" value="Cell/Rod_1"/>
</dbReference>
<organism evidence="8 9">
    <name type="scientific">Tumebacillus lipolyticus</name>
    <dbReference type="NCBI Taxonomy" id="1280370"/>
    <lineage>
        <taxon>Bacteria</taxon>
        <taxon>Bacillati</taxon>
        <taxon>Bacillota</taxon>
        <taxon>Bacilli</taxon>
        <taxon>Bacillales</taxon>
        <taxon>Alicyclobacillaceae</taxon>
        <taxon>Tumebacillus</taxon>
    </lineage>
</organism>
<evidence type="ECO:0000256" key="6">
    <source>
        <dbReference type="SAM" id="Coils"/>
    </source>
</evidence>
<dbReference type="EMBL" id="JBHUIO010000002">
    <property type="protein sequence ID" value="MFD2168991.1"/>
    <property type="molecule type" value="Genomic_DNA"/>
</dbReference>
<dbReference type="PANTHER" id="PTHR34138:SF1">
    <property type="entry name" value="CELL SHAPE-DETERMINING PROTEIN MREC"/>
    <property type="match status" value="1"/>
</dbReference>
<keyword evidence="9" id="KW-1185">Reference proteome</keyword>
<evidence type="ECO:0000259" key="7">
    <source>
        <dbReference type="Pfam" id="PF04085"/>
    </source>
</evidence>
<name>A0ABW4ZU93_9BACL</name>
<evidence type="ECO:0000256" key="3">
    <source>
        <dbReference type="ARBA" id="ARBA00022960"/>
    </source>
</evidence>
<proteinExistence type="inferred from homology"/>
<accession>A0ABW4ZU93</accession>
<gene>
    <name evidence="8" type="primary">mreC</name>
    <name evidence="8" type="ORF">ACFSOY_03025</name>
</gene>
<dbReference type="RefSeq" id="WP_386044044.1">
    <property type="nucleotide sequence ID" value="NZ_JBHUIO010000002.1"/>
</dbReference>
<dbReference type="PIRSF" id="PIRSF038471">
    <property type="entry name" value="MreC"/>
    <property type="match status" value="1"/>
</dbReference>
<comment type="similarity">
    <text evidence="1 5">Belongs to the MreC family.</text>
</comment>
<evidence type="ECO:0000256" key="1">
    <source>
        <dbReference type="ARBA" id="ARBA00009369"/>
    </source>
</evidence>
<evidence type="ECO:0000313" key="9">
    <source>
        <dbReference type="Proteomes" id="UP001597343"/>
    </source>
</evidence>
<dbReference type="Proteomes" id="UP001597343">
    <property type="component" value="Unassembled WGS sequence"/>
</dbReference>
<evidence type="ECO:0000256" key="4">
    <source>
        <dbReference type="ARBA" id="ARBA00032089"/>
    </source>
</evidence>
<feature type="domain" description="Rod shape-determining protein MreC beta-barrel core" evidence="7">
    <location>
        <begin position="124"/>
        <end position="284"/>
    </location>
</feature>
<protein>
    <recommendedName>
        <fullName evidence="2 5">Cell shape-determining protein MreC</fullName>
    </recommendedName>
    <alternativeName>
        <fullName evidence="4 5">Cell shape protein MreC</fullName>
    </alternativeName>
</protein>
<dbReference type="Gene3D" id="2.40.10.350">
    <property type="entry name" value="Rod shape-determining protein MreC, domain 2"/>
    <property type="match status" value="1"/>
</dbReference>
<reference evidence="9" key="1">
    <citation type="journal article" date="2019" name="Int. J. Syst. Evol. Microbiol.">
        <title>The Global Catalogue of Microorganisms (GCM) 10K type strain sequencing project: providing services to taxonomists for standard genome sequencing and annotation.</title>
        <authorList>
            <consortium name="The Broad Institute Genomics Platform"/>
            <consortium name="The Broad Institute Genome Sequencing Center for Infectious Disease"/>
            <person name="Wu L."/>
            <person name="Ma J."/>
        </authorList>
    </citation>
    <scope>NUCLEOTIDE SEQUENCE [LARGE SCALE GENOMIC DNA]</scope>
    <source>
        <strain evidence="9">CGMCC 1.13574</strain>
    </source>
</reference>
<comment type="function">
    <text evidence="5">Involved in formation and maintenance of cell shape.</text>
</comment>
<evidence type="ECO:0000313" key="8">
    <source>
        <dbReference type="EMBL" id="MFD2168991.1"/>
    </source>
</evidence>
<evidence type="ECO:0000256" key="5">
    <source>
        <dbReference type="PIRNR" id="PIRNR038471"/>
    </source>
</evidence>
<dbReference type="InterPro" id="IPR042175">
    <property type="entry name" value="Cell/Rod_MreC_2"/>
</dbReference>
<dbReference type="PANTHER" id="PTHR34138">
    <property type="entry name" value="CELL SHAPE-DETERMINING PROTEIN MREC"/>
    <property type="match status" value="1"/>
</dbReference>
<dbReference type="InterPro" id="IPR007221">
    <property type="entry name" value="MreC"/>
</dbReference>
<dbReference type="NCBIfam" id="TIGR00219">
    <property type="entry name" value="mreC"/>
    <property type="match status" value="1"/>
</dbReference>
<keyword evidence="6" id="KW-0175">Coiled coil</keyword>
<evidence type="ECO:0000256" key="2">
    <source>
        <dbReference type="ARBA" id="ARBA00013855"/>
    </source>
</evidence>
<keyword evidence="3 5" id="KW-0133">Cell shape</keyword>
<sequence length="291" mass="32241">MTRFFTSKRMMALLASFILLAALVGLTLREREKPTWPEAFLIDAFGWVQGIIYAPVHHVADFFEDVKNIKVLYEENAKLKANLNEHSSMAVQIDVLERENKKLKQDLFQLKDISGEFELVSANVVGRSPSSWNKEITIDAGSKDGVEKDMAVITANKGLVGRVYEVTPYHSKVLLLTDKERMGISAKVLNNDEKNIAYGIVSGATNDLSHTDKILVEMTGITLDTKVEKGQNVVTSGLAYTIFPANLYIGKIASVQEDKLGLTQTAEIQPAANLGSLEYLYVVKKSKSDAR</sequence>
<dbReference type="InterPro" id="IPR055342">
    <property type="entry name" value="MreC_beta-barrel_core"/>
</dbReference>